<dbReference type="GO" id="GO:0009986">
    <property type="term" value="C:cell surface"/>
    <property type="evidence" value="ECO:0007669"/>
    <property type="project" value="TreeGrafter"/>
</dbReference>
<evidence type="ECO:0000256" key="9">
    <source>
        <dbReference type="SAM" id="SignalP"/>
    </source>
</evidence>
<dbReference type="PANTHER" id="PTHR14949:SF56">
    <property type="entry name" value="EGF-LIKE-DOMAIN, MULTIPLE 7"/>
    <property type="match status" value="1"/>
</dbReference>
<dbReference type="Gene3D" id="2.10.25.10">
    <property type="entry name" value="Laminin"/>
    <property type="match status" value="1"/>
</dbReference>
<dbReference type="InterPro" id="IPR050969">
    <property type="entry name" value="Dev_Signal_Modulators"/>
</dbReference>
<dbReference type="OrthoDB" id="10030419at2759"/>
<dbReference type="PROSITE" id="PS50026">
    <property type="entry name" value="EGF_3"/>
    <property type="match status" value="1"/>
</dbReference>
<evidence type="ECO:0000256" key="1">
    <source>
        <dbReference type="ARBA" id="ARBA00004370"/>
    </source>
</evidence>
<keyword evidence="2 8" id="KW-0812">Transmembrane</keyword>
<evidence type="ECO:0000256" key="7">
    <source>
        <dbReference type="PROSITE-ProRule" id="PRU00076"/>
    </source>
</evidence>
<evidence type="ECO:0000256" key="5">
    <source>
        <dbReference type="ARBA" id="ARBA00023136"/>
    </source>
</evidence>
<dbReference type="SUPFAM" id="SSF81321">
    <property type="entry name" value="Family A G protein-coupled receptor-like"/>
    <property type="match status" value="1"/>
</dbReference>
<dbReference type="GO" id="GO:0005576">
    <property type="term" value="C:extracellular region"/>
    <property type="evidence" value="ECO:0007669"/>
    <property type="project" value="TreeGrafter"/>
</dbReference>
<evidence type="ECO:0000256" key="6">
    <source>
        <dbReference type="ARBA" id="ARBA00023157"/>
    </source>
</evidence>
<dbReference type="EMBL" id="CAJNOR010001225">
    <property type="protein sequence ID" value="CAF1101321.1"/>
    <property type="molecule type" value="Genomic_DNA"/>
</dbReference>
<feature type="transmembrane region" description="Helical" evidence="8">
    <location>
        <begin position="459"/>
        <end position="477"/>
    </location>
</feature>
<keyword evidence="3 9" id="KW-0732">Signal</keyword>
<evidence type="ECO:0000256" key="4">
    <source>
        <dbReference type="ARBA" id="ARBA00022989"/>
    </source>
</evidence>
<evidence type="ECO:0008006" key="15">
    <source>
        <dbReference type="Google" id="ProtNLM"/>
    </source>
</evidence>
<feature type="signal peptide" evidence="9">
    <location>
        <begin position="1"/>
        <end position="25"/>
    </location>
</feature>
<name>A0A814P8H9_ADIRI</name>
<dbReference type="SUPFAM" id="SSF57196">
    <property type="entry name" value="EGF/Laminin"/>
    <property type="match status" value="1"/>
</dbReference>
<dbReference type="InterPro" id="IPR017452">
    <property type="entry name" value="GPCR_Rhodpsn_7TM"/>
</dbReference>
<evidence type="ECO:0000259" key="10">
    <source>
        <dbReference type="PROSITE" id="PS50026"/>
    </source>
</evidence>
<keyword evidence="7" id="KW-0245">EGF-like domain</keyword>
<reference evidence="12" key="1">
    <citation type="submission" date="2021-02" db="EMBL/GenBank/DDBJ databases">
        <authorList>
            <person name="Nowell W R."/>
        </authorList>
    </citation>
    <scope>NUCLEOTIDE SEQUENCE</scope>
</reference>
<dbReference type="PANTHER" id="PTHR14949">
    <property type="entry name" value="EGF-LIKE-DOMAIN, MULTIPLE 7, 8"/>
    <property type="match status" value="1"/>
</dbReference>
<feature type="chain" id="PRO_5036225497" description="G-protein coupled receptors family 1 profile domain-containing protein" evidence="9">
    <location>
        <begin position="26"/>
        <end position="654"/>
    </location>
</feature>
<dbReference type="CDD" id="cd00637">
    <property type="entry name" value="7tm_classA_rhodopsin-like"/>
    <property type="match status" value="1"/>
</dbReference>
<dbReference type="PROSITE" id="PS50262">
    <property type="entry name" value="G_PROTEIN_RECEP_F1_2"/>
    <property type="match status" value="1"/>
</dbReference>
<feature type="transmembrane region" description="Helical" evidence="8">
    <location>
        <begin position="339"/>
        <end position="364"/>
    </location>
</feature>
<dbReference type="CDD" id="cd00054">
    <property type="entry name" value="EGF_CA"/>
    <property type="match status" value="1"/>
</dbReference>
<keyword evidence="5 8" id="KW-0472">Membrane</keyword>
<evidence type="ECO:0000313" key="12">
    <source>
        <dbReference type="EMBL" id="CAF1101321.1"/>
    </source>
</evidence>
<feature type="transmembrane region" description="Helical" evidence="8">
    <location>
        <begin position="376"/>
        <end position="401"/>
    </location>
</feature>
<comment type="caution">
    <text evidence="7">Lacks conserved residue(s) required for the propagation of feature annotation.</text>
</comment>
<feature type="transmembrane region" description="Helical" evidence="8">
    <location>
        <begin position="530"/>
        <end position="554"/>
    </location>
</feature>
<dbReference type="InterPro" id="IPR000742">
    <property type="entry name" value="EGF"/>
</dbReference>
<gene>
    <name evidence="13" type="ORF">EDS130_LOCUS43446</name>
    <name evidence="12" type="ORF">XAT740_LOCUS18368</name>
</gene>
<dbReference type="Proteomes" id="UP000663852">
    <property type="component" value="Unassembled WGS sequence"/>
</dbReference>
<feature type="transmembrane region" description="Helical" evidence="8">
    <location>
        <begin position="611"/>
        <end position="632"/>
    </location>
</feature>
<keyword evidence="14" id="KW-1185">Reference proteome</keyword>
<accession>A0A814P8H9</accession>
<feature type="disulfide bond" evidence="7">
    <location>
        <begin position="91"/>
        <end position="100"/>
    </location>
</feature>
<evidence type="ECO:0000256" key="8">
    <source>
        <dbReference type="SAM" id="Phobius"/>
    </source>
</evidence>
<evidence type="ECO:0000256" key="3">
    <source>
        <dbReference type="ARBA" id="ARBA00022729"/>
    </source>
</evidence>
<proteinExistence type="predicted"/>
<sequence length="654" mass="75514">MVLIVNLQIILVLLVQQNCDNYCSSKSLCRPQYDHYGQKPLCICSMNSYGPRCFIERQCQMKTGANPCQNGGICVTKYEHYNLIDSYKCKCPKYYFGPICQYRSGSIEIHYVSENHSVTLSGATIKATVIQLFSITNREELDLEKQILYKDSLPSHVIITSGNNIHPLFGLVKLYTNQSRIQYHLLYANSATKSTLNLTLKLNKENYCPHTNDIFNLLNDTYQTRNIVAKYHTLCENITSKNSSLLCFIDDNYFCLCDENAMAQCFPYNEKFDQCKECLVQGRCIKGNIDSPNDYLCLCPRCHFGSKCQHNTAMFSFTLDSLISPDFLSISSVKKKVSLSMYIFVPALLCATGAISNLFAYVTFRQPNTRQHGVGYYFFTATIFSQLSLFCLFGRVFHIIINTQGFSIQPIVNIVLCKTLSFLLSISGRIYYWLIVFVTIERVYVVIYPTEFWLKQPRVAKKIIVFIIICTCASHAHELIKYTIVNDPHYATEGNSLHFISKVFVIYNIGKWCVMELNHSFRIYNQINTMIHYLSSFLMNTICTAIILIVVTRVRANADRKKSRWQIFQQELKKKKEMLMLPVTILISALPHLIISFTLACTDLDTKWQRYMLIISYFAAYIPPSLSFHLCVHPSKLFLHEFHTTKMWKILKRK</sequence>
<dbReference type="GO" id="GO:0005102">
    <property type="term" value="F:signaling receptor binding"/>
    <property type="evidence" value="ECO:0007669"/>
    <property type="project" value="TreeGrafter"/>
</dbReference>
<dbReference type="EMBL" id="CAJNOJ010000718">
    <property type="protein sequence ID" value="CAF1514198.1"/>
    <property type="molecule type" value="Genomic_DNA"/>
</dbReference>
<evidence type="ECO:0000313" key="13">
    <source>
        <dbReference type="EMBL" id="CAF1514198.1"/>
    </source>
</evidence>
<feature type="domain" description="G-protein coupled receptors family 1 profile" evidence="11">
    <location>
        <begin position="356"/>
        <end position="627"/>
    </location>
</feature>
<feature type="transmembrane region" description="Helical" evidence="8">
    <location>
        <begin position="579"/>
        <end position="599"/>
    </location>
</feature>
<evidence type="ECO:0000256" key="2">
    <source>
        <dbReference type="ARBA" id="ARBA00022692"/>
    </source>
</evidence>
<comment type="subcellular location">
    <subcellularLocation>
        <location evidence="1">Membrane</location>
    </subcellularLocation>
</comment>
<dbReference type="Proteomes" id="UP000663828">
    <property type="component" value="Unassembled WGS sequence"/>
</dbReference>
<evidence type="ECO:0000259" key="11">
    <source>
        <dbReference type="PROSITE" id="PS50262"/>
    </source>
</evidence>
<feature type="domain" description="EGF-like" evidence="10">
    <location>
        <begin position="55"/>
        <end position="101"/>
    </location>
</feature>
<dbReference type="Gene3D" id="1.20.1070.10">
    <property type="entry name" value="Rhodopsin 7-helix transmembrane proteins"/>
    <property type="match status" value="1"/>
</dbReference>
<comment type="caution">
    <text evidence="12">The sequence shown here is derived from an EMBL/GenBank/DDBJ whole genome shotgun (WGS) entry which is preliminary data.</text>
</comment>
<dbReference type="SMART" id="SM00181">
    <property type="entry name" value="EGF"/>
    <property type="match status" value="2"/>
</dbReference>
<dbReference type="GO" id="GO:0016020">
    <property type="term" value="C:membrane"/>
    <property type="evidence" value="ECO:0007669"/>
    <property type="project" value="UniProtKB-SubCell"/>
</dbReference>
<organism evidence="12 14">
    <name type="scientific">Adineta ricciae</name>
    <name type="common">Rotifer</name>
    <dbReference type="NCBI Taxonomy" id="249248"/>
    <lineage>
        <taxon>Eukaryota</taxon>
        <taxon>Metazoa</taxon>
        <taxon>Spiralia</taxon>
        <taxon>Gnathifera</taxon>
        <taxon>Rotifera</taxon>
        <taxon>Eurotatoria</taxon>
        <taxon>Bdelloidea</taxon>
        <taxon>Adinetida</taxon>
        <taxon>Adinetidae</taxon>
        <taxon>Adineta</taxon>
    </lineage>
</organism>
<dbReference type="AlphaFoldDB" id="A0A814P8H9"/>
<dbReference type="PROSITE" id="PS00022">
    <property type="entry name" value="EGF_1"/>
    <property type="match status" value="3"/>
</dbReference>
<keyword evidence="4 8" id="KW-1133">Transmembrane helix</keyword>
<keyword evidence="6 7" id="KW-1015">Disulfide bond</keyword>
<evidence type="ECO:0000313" key="14">
    <source>
        <dbReference type="Proteomes" id="UP000663828"/>
    </source>
</evidence>
<protein>
    <recommendedName>
        <fullName evidence="15">G-protein coupled receptors family 1 profile domain-containing protein</fullName>
    </recommendedName>
</protein>